<proteinExistence type="predicted"/>
<dbReference type="HOGENOM" id="CLU_2814175_0_0_1"/>
<evidence type="ECO:0000313" key="2">
    <source>
        <dbReference type="EMBL" id="ELU35842.1"/>
    </source>
</evidence>
<protein>
    <submittedName>
        <fullName evidence="2">Uncharacterized protein</fullName>
    </submittedName>
</protein>
<dbReference type="Proteomes" id="UP000011668">
    <property type="component" value="Unassembled WGS sequence"/>
</dbReference>
<comment type="caution">
    <text evidence="2">The sequence shown here is derived from an EMBL/GenBank/DDBJ whole genome shotgun (WGS) entry which is preliminary data.</text>
</comment>
<feature type="region of interest" description="Disordered" evidence="1">
    <location>
        <begin position="47"/>
        <end position="67"/>
    </location>
</feature>
<reference evidence="2 3" key="1">
    <citation type="journal article" date="2013" name="Nat. Commun.">
        <title>The evolution and pathogenic mechanisms of the rice sheath blight pathogen.</title>
        <authorList>
            <person name="Zheng A."/>
            <person name="Lin R."/>
            <person name="Xu L."/>
            <person name="Qin P."/>
            <person name="Tang C."/>
            <person name="Ai P."/>
            <person name="Zhang D."/>
            <person name="Liu Y."/>
            <person name="Sun Z."/>
            <person name="Feng H."/>
            <person name="Wang Y."/>
            <person name="Chen Y."/>
            <person name="Liang X."/>
            <person name="Fu R."/>
            <person name="Li Q."/>
            <person name="Zhang J."/>
            <person name="Yu X."/>
            <person name="Xie Z."/>
            <person name="Ding L."/>
            <person name="Guan P."/>
            <person name="Tang J."/>
            <person name="Liang Y."/>
            <person name="Wang S."/>
            <person name="Deng Q."/>
            <person name="Li S."/>
            <person name="Zhu J."/>
            <person name="Wang L."/>
            <person name="Liu H."/>
            <person name="Li P."/>
        </authorList>
    </citation>
    <scope>NUCLEOTIDE SEQUENCE [LARGE SCALE GENOMIC DNA]</scope>
    <source>
        <strain evidence="3">AG-1 IA</strain>
    </source>
</reference>
<keyword evidence="3" id="KW-1185">Reference proteome</keyword>
<evidence type="ECO:0000256" key="1">
    <source>
        <dbReference type="SAM" id="MobiDB-lite"/>
    </source>
</evidence>
<accession>L8WGK7</accession>
<evidence type="ECO:0000313" key="3">
    <source>
        <dbReference type="Proteomes" id="UP000011668"/>
    </source>
</evidence>
<dbReference type="AlphaFoldDB" id="L8WGK7"/>
<dbReference type="EMBL" id="AFRT01005120">
    <property type="protein sequence ID" value="ELU35842.1"/>
    <property type="molecule type" value="Genomic_DNA"/>
</dbReference>
<name>L8WGK7_THACA</name>
<sequence>MPLVTHNTIFYDTSSSSLSPLIRPLNTVYAFPQLGTRFYQPHDMVESHHNHDQEMSFTGTPIIPHPN</sequence>
<gene>
    <name evidence="2" type="ORF">AG1IA_10128</name>
</gene>
<organism evidence="2 3">
    <name type="scientific">Thanatephorus cucumeris (strain AG1-IA)</name>
    <name type="common">Rice sheath blight fungus</name>
    <name type="synonym">Rhizoctonia solani</name>
    <dbReference type="NCBI Taxonomy" id="983506"/>
    <lineage>
        <taxon>Eukaryota</taxon>
        <taxon>Fungi</taxon>
        <taxon>Dikarya</taxon>
        <taxon>Basidiomycota</taxon>
        <taxon>Agaricomycotina</taxon>
        <taxon>Agaricomycetes</taxon>
        <taxon>Cantharellales</taxon>
        <taxon>Ceratobasidiaceae</taxon>
        <taxon>Rhizoctonia</taxon>
        <taxon>Rhizoctonia solani AG-1</taxon>
    </lineage>
</organism>